<proteinExistence type="predicted"/>
<protein>
    <submittedName>
        <fullName evidence="3">Uncharacterized protein</fullName>
    </submittedName>
</protein>
<name>A0A914C597_9BILA</name>
<evidence type="ECO:0000256" key="1">
    <source>
        <dbReference type="SAM" id="SignalP"/>
    </source>
</evidence>
<dbReference type="AlphaFoldDB" id="A0A914C597"/>
<organism evidence="2 3">
    <name type="scientific">Acrobeloides nanus</name>
    <dbReference type="NCBI Taxonomy" id="290746"/>
    <lineage>
        <taxon>Eukaryota</taxon>
        <taxon>Metazoa</taxon>
        <taxon>Ecdysozoa</taxon>
        <taxon>Nematoda</taxon>
        <taxon>Chromadorea</taxon>
        <taxon>Rhabditida</taxon>
        <taxon>Tylenchina</taxon>
        <taxon>Cephalobomorpha</taxon>
        <taxon>Cephaloboidea</taxon>
        <taxon>Cephalobidae</taxon>
        <taxon>Acrobeloides</taxon>
    </lineage>
</organism>
<dbReference type="Proteomes" id="UP000887540">
    <property type="component" value="Unplaced"/>
</dbReference>
<sequence length="134" mass="15589">MFMKSSISAILIILSFLVLLDACKITVKLKSRTRNKFQIQIFVPALKQKTEKVTFERPGEKKVQVEGLECWKEHWLIRTWKLDADGNWVHALPDDKELKVKLEGNGWLRIMIDDDLKPWINERNGIFCSEGMCG</sequence>
<keyword evidence="2" id="KW-1185">Reference proteome</keyword>
<accession>A0A914C597</accession>
<reference evidence="3" key="1">
    <citation type="submission" date="2022-11" db="UniProtKB">
        <authorList>
            <consortium name="WormBaseParasite"/>
        </authorList>
    </citation>
    <scope>IDENTIFICATION</scope>
</reference>
<feature type="chain" id="PRO_5036987439" evidence="1">
    <location>
        <begin position="23"/>
        <end position="134"/>
    </location>
</feature>
<dbReference type="WBParaSite" id="ACRNAN_Path_322.g1227.t1">
    <property type="protein sequence ID" value="ACRNAN_Path_322.g1227.t1"/>
    <property type="gene ID" value="ACRNAN_Path_322.g1227"/>
</dbReference>
<keyword evidence="1" id="KW-0732">Signal</keyword>
<feature type="signal peptide" evidence="1">
    <location>
        <begin position="1"/>
        <end position="22"/>
    </location>
</feature>
<evidence type="ECO:0000313" key="3">
    <source>
        <dbReference type="WBParaSite" id="ACRNAN_Path_322.g1227.t1"/>
    </source>
</evidence>
<dbReference type="PANTHER" id="PTHR37427:SF2">
    <property type="entry name" value="SECRETED PROTEIN"/>
    <property type="match status" value="1"/>
</dbReference>
<evidence type="ECO:0000313" key="2">
    <source>
        <dbReference type="Proteomes" id="UP000887540"/>
    </source>
</evidence>
<dbReference type="PANTHER" id="PTHR37427">
    <property type="entry name" value="PROTEIN CBG20963-RELATED"/>
    <property type="match status" value="1"/>
</dbReference>